<dbReference type="Proteomes" id="UP000016638">
    <property type="component" value="Unassembled WGS sequence"/>
</dbReference>
<keyword evidence="1" id="KW-0812">Transmembrane</keyword>
<dbReference type="InterPro" id="IPR041881">
    <property type="entry name" value="PqqD_sf"/>
</dbReference>
<accession>U2TC76</accession>
<feature type="transmembrane region" description="Helical" evidence="1">
    <location>
        <begin position="137"/>
        <end position="154"/>
    </location>
</feature>
<keyword evidence="1" id="KW-0472">Membrane</keyword>
<dbReference type="AlphaFoldDB" id="U2TC76"/>
<evidence type="ECO:0008006" key="4">
    <source>
        <dbReference type="Google" id="ProtNLM"/>
    </source>
</evidence>
<feature type="transmembrane region" description="Helical" evidence="1">
    <location>
        <begin position="103"/>
        <end position="125"/>
    </location>
</feature>
<proteinExistence type="predicted"/>
<keyword evidence="3" id="KW-1185">Reference proteome</keyword>
<evidence type="ECO:0000256" key="1">
    <source>
        <dbReference type="SAM" id="Phobius"/>
    </source>
</evidence>
<keyword evidence="1" id="KW-1133">Transmembrane helix</keyword>
<evidence type="ECO:0000313" key="3">
    <source>
        <dbReference type="Proteomes" id="UP000016638"/>
    </source>
</evidence>
<reference evidence="2 3" key="1">
    <citation type="submission" date="2013-08" db="EMBL/GenBank/DDBJ databases">
        <authorList>
            <person name="Durkin A.S."/>
            <person name="Haft D.R."/>
            <person name="McCorrison J."/>
            <person name="Torralba M."/>
            <person name="Gillis M."/>
            <person name="Haft D.H."/>
            <person name="Methe B."/>
            <person name="Sutton G."/>
            <person name="Nelson K.E."/>
        </authorList>
    </citation>
    <scope>NUCLEOTIDE SEQUENCE [LARGE SCALE GENOMIC DNA]</scope>
    <source>
        <strain evidence="2 3">F0195</strain>
    </source>
</reference>
<dbReference type="STRING" id="1125712.HMPREF1316_1149"/>
<sequence>MTYPNLKSLIITEEENGIFLLGNGQKFVQVPEIGIQVISMMDGTRSIPEIHDLTLERFDADIDIEAFLKTLRSAQILDRPQVKNNMFDHIQSNYAGIPFCAPAYILFIALLVMAIGSYMLGIIPFPTYDTVLVTQSSAVNLLILTVLSWIIIAVHESFHILAARSLDLHAEVSLGIRMRFPIVQTNPFARCP</sequence>
<name>U2TC76_9ACTN</name>
<gene>
    <name evidence="2" type="ORF">HMPREF1316_1149</name>
</gene>
<comment type="caution">
    <text evidence="2">The sequence shown here is derived from an EMBL/GenBank/DDBJ whole genome shotgun (WGS) entry which is preliminary data.</text>
</comment>
<dbReference type="Gene3D" id="1.10.10.1150">
    <property type="entry name" value="Coenzyme PQQ synthesis protein D (PqqD)"/>
    <property type="match status" value="1"/>
</dbReference>
<organism evidence="2 3">
    <name type="scientific">Olsenella profusa F0195</name>
    <dbReference type="NCBI Taxonomy" id="1125712"/>
    <lineage>
        <taxon>Bacteria</taxon>
        <taxon>Bacillati</taxon>
        <taxon>Actinomycetota</taxon>
        <taxon>Coriobacteriia</taxon>
        <taxon>Coriobacteriales</taxon>
        <taxon>Atopobiaceae</taxon>
        <taxon>Olsenella</taxon>
    </lineage>
</organism>
<dbReference type="EMBL" id="AWEZ01000006">
    <property type="protein sequence ID" value="ERL10659.1"/>
    <property type="molecule type" value="Genomic_DNA"/>
</dbReference>
<protein>
    <recommendedName>
        <fullName evidence="4">Peptidase, M50 family</fullName>
    </recommendedName>
</protein>
<evidence type="ECO:0000313" key="2">
    <source>
        <dbReference type="EMBL" id="ERL10659.1"/>
    </source>
</evidence>